<dbReference type="SMART" id="SM00014">
    <property type="entry name" value="acidPPc"/>
    <property type="match status" value="1"/>
</dbReference>
<protein>
    <submittedName>
        <fullName evidence="3">Phosphatase PAP2 family protein</fullName>
    </submittedName>
</protein>
<feature type="domain" description="Phosphatidic acid phosphatase type 2/haloperoxidase" evidence="2">
    <location>
        <begin position="36"/>
        <end position="139"/>
    </location>
</feature>
<feature type="transmembrane region" description="Helical" evidence="1">
    <location>
        <begin position="68"/>
        <end position="85"/>
    </location>
</feature>
<dbReference type="Gene3D" id="1.20.144.10">
    <property type="entry name" value="Phosphatidic acid phosphatase type 2/haloperoxidase"/>
    <property type="match status" value="1"/>
</dbReference>
<reference evidence="3" key="1">
    <citation type="submission" date="2020-03" db="EMBL/GenBank/DDBJ databases">
        <title>Solimonas marina sp. nov., isolated from deep seawater of the Pacific Ocean.</title>
        <authorList>
            <person name="Liu X."/>
            <person name="Lai Q."/>
            <person name="Sun F."/>
            <person name="Gai Y."/>
            <person name="Li G."/>
            <person name="Shao Z."/>
        </authorList>
    </citation>
    <scope>NUCLEOTIDE SEQUENCE</scope>
    <source>
        <strain evidence="3">C16B3</strain>
    </source>
</reference>
<feature type="transmembrane region" description="Helical" evidence="1">
    <location>
        <begin position="34"/>
        <end position="56"/>
    </location>
</feature>
<feature type="transmembrane region" description="Helical" evidence="1">
    <location>
        <begin position="6"/>
        <end position="27"/>
    </location>
</feature>
<evidence type="ECO:0000313" key="3">
    <source>
        <dbReference type="EMBL" id="NKF21180.1"/>
    </source>
</evidence>
<evidence type="ECO:0000259" key="2">
    <source>
        <dbReference type="SMART" id="SM00014"/>
    </source>
</evidence>
<dbReference type="AlphaFoldDB" id="A0A969WA91"/>
<feature type="transmembrane region" description="Helical" evidence="1">
    <location>
        <begin position="152"/>
        <end position="170"/>
    </location>
</feature>
<keyword evidence="4" id="KW-1185">Reference proteome</keyword>
<evidence type="ECO:0000256" key="1">
    <source>
        <dbReference type="SAM" id="Phobius"/>
    </source>
</evidence>
<dbReference type="RefSeq" id="WP_168146415.1">
    <property type="nucleotide sequence ID" value="NZ_JAAVXB010000001.1"/>
</dbReference>
<gene>
    <name evidence="3" type="ORF">G7Y82_02545</name>
</gene>
<organism evidence="3 4">
    <name type="scientific">Solimonas marina</name>
    <dbReference type="NCBI Taxonomy" id="2714601"/>
    <lineage>
        <taxon>Bacteria</taxon>
        <taxon>Pseudomonadati</taxon>
        <taxon>Pseudomonadota</taxon>
        <taxon>Gammaproteobacteria</taxon>
        <taxon>Nevskiales</taxon>
        <taxon>Nevskiaceae</taxon>
        <taxon>Solimonas</taxon>
    </lineage>
</organism>
<proteinExistence type="predicted"/>
<evidence type="ECO:0000313" key="4">
    <source>
        <dbReference type="Proteomes" id="UP000653472"/>
    </source>
</evidence>
<keyword evidence="1" id="KW-1133">Transmembrane helix</keyword>
<dbReference type="InterPro" id="IPR000326">
    <property type="entry name" value="PAP2/HPO"/>
</dbReference>
<dbReference type="InterPro" id="IPR036938">
    <property type="entry name" value="PAP2/HPO_sf"/>
</dbReference>
<dbReference type="Pfam" id="PF01569">
    <property type="entry name" value="PAP2"/>
    <property type="match status" value="1"/>
</dbReference>
<keyword evidence="1" id="KW-0812">Transmembrane</keyword>
<feature type="transmembrane region" description="Helical" evidence="1">
    <location>
        <begin position="92"/>
        <end position="112"/>
    </location>
</feature>
<dbReference type="Proteomes" id="UP000653472">
    <property type="component" value="Unassembled WGS sequence"/>
</dbReference>
<keyword evidence="1" id="KW-0472">Membrane</keyword>
<name>A0A969WA91_9GAMM</name>
<sequence length="197" mass="21280">MLRDLTAFGNSAVLLPLTLLILLWLAHVGGRRPALAWLAGFAVGIGAITLLKAYFLNCPLPHFSLHSPSGHAGFSLFVYGGISLLTGRSRPLWLRLVVIACAVFWVLLIAWSRYALHAHSIIELILGMMLGAIGLVVFVALRGELPRMHFPLFLFGGATTLLVLALFGPLHPLQFESLLARLGHLITPTLPFCSAAG</sequence>
<dbReference type="SUPFAM" id="SSF48317">
    <property type="entry name" value="Acid phosphatase/Vanadium-dependent haloperoxidase"/>
    <property type="match status" value="1"/>
</dbReference>
<feature type="transmembrane region" description="Helical" evidence="1">
    <location>
        <begin position="118"/>
        <end position="140"/>
    </location>
</feature>
<dbReference type="EMBL" id="JAAVXB010000001">
    <property type="protein sequence ID" value="NKF21180.1"/>
    <property type="molecule type" value="Genomic_DNA"/>
</dbReference>
<accession>A0A969WA91</accession>
<comment type="caution">
    <text evidence="3">The sequence shown here is derived from an EMBL/GenBank/DDBJ whole genome shotgun (WGS) entry which is preliminary data.</text>
</comment>